<dbReference type="AlphaFoldDB" id="A0A3B0BFA9"/>
<evidence type="ECO:0000313" key="3">
    <source>
        <dbReference type="Proteomes" id="UP000282311"/>
    </source>
</evidence>
<evidence type="ECO:0000259" key="1">
    <source>
        <dbReference type="Pfam" id="PF12867"/>
    </source>
</evidence>
<dbReference type="Proteomes" id="UP000282311">
    <property type="component" value="Unassembled WGS sequence"/>
</dbReference>
<organism evidence="2 3">
    <name type="scientific">Paenibacillus ginsengarvi</name>
    <dbReference type="NCBI Taxonomy" id="400777"/>
    <lineage>
        <taxon>Bacteria</taxon>
        <taxon>Bacillati</taxon>
        <taxon>Bacillota</taxon>
        <taxon>Bacilli</taxon>
        <taxon>Bacillales</taxon>
        <taxon>Paenibacillaceae</taxon>
        <taxon>Paenibacillus</taxon>
    </lineage>
</organism>
<keyword evidence="3" id="KW-1185">Reference proteome</keyword>
<dbReference type="InterPro" id="IPR024775">
    <property type="entry name" value="DinB-like"/>
</dbReference>
<name>A0A3B0BFA9_9BACL</name>
<dbReference type="InterPro" id="IPR034660">
    <property type="entry name" value="DinB/YfiT-like"/>
</dbReference>
<dbReference type="OrthoDB" id="5464839at2"/>
<dbReference type="Pfam" id="PF12867">
    <property type="entry name" value="DinB_2"/>
    <property type="match status" value="1"/>
</dbReference>
<dbReference type="Gene3D" id="1.20.120.450">
    <property type="entry name" value="dinb family like domain"/>
    <property type="match status" value="1"/>
</dbReference>
<comment type="caution">
    <text evidence="2">The sequence shown here is derived from an EMBL/GenBank/DDBJ whole genome shotgun (WGS) entry which is preliminary data.</text>
</comment>
<proteinExistence type="predicted"/>
<protein>
    <submittedName>
        <fullName evidence="2">DinB family protein</fullName>
    </submittedName>
</protein>
<accession>A0A3B0BFA9</accession>
<dbReference type="EMBL" id="RBAH01000030">
    <property type="protein sequence ID" value="RKN70696.1"/>
    <property type="molecule type" value="Genomic_DNA"/>
</dbReference>
<evidence type="ECO:0000313" key="2">
    <source>
        <dbReference type="EMBL" id="RKN70696.1"/>
    </source>
</evidence>
<reference evidence="2 3" key="1">
    <citation type="journal article" date="2007" name="Int. J. Syst. Evol. Microbiol.">
        <title>Paenibacillus ginsengarvi sp. nov., isolated from soil from ginseng cultivation.</title>
        <authorList>
            <person name="Yoon M.H."/>
            <person name="Ten L.N."/>
            <person name="Im W.T."/>
        </authorList>
    </citation>
    <scope>NUCLEOTIDE SEQUENCE [LARGE SCALE GENOMIC DNA]</scope>
    <source>
        <strain evidence="2 3">KCTC 13059</strain>
    </source>
</reference>
<feature type="domain" description="DinB-like" evidence="1">
    <location>
        <begin position="9"/>
        <end position="161"/>
    </location>
</feature>
<sequence>MELQTIIQQLQATRTSLLDTITDLSRAQLNAKRKQPSGWSICEVCQHLAKTEQLYVLVIKKALKSDEDASTPPRSLEFLLDRSRKLEAPEIARPTDEILERDELVDRLNRSRRQLDELLNQLADPSILSKKHAVHPVFQEMLLIDWIKSLYLHEQRHINQIKEMMG</sequence>
<dbReference type="SUPFAM" id="SSF109854">
    <property type="entry name" value="DinB/YfiT-like putative metalloenzymes"/>
    <property type="match status" value="1"/>
</dbReference>
<gene>
    <name evidence="2" type="ORF">D7M11_29810</name>
</gene>
<dbReference type="RefSeq" id="WP_120750983.1">
    <property type="nucleotide sequence ID" value="NZ_RBAH01000030.1"/>
</dbReference>